<dbReference type="PROSITE" id="PS50888">
    <property type="entry name" value="BHLH"/>
    <property type="match status" value="1"/>
</dbReference>
<organism evidence="7">
    <name type="scientific">Bactrocera dorsalis</name>
    <name type="common">Oriental fruit fly</name>
    <name type="synonym">Dacus dorsalis</name>
    <dbReference type="NCBI Taxonomy" id="27457"/>
    <lineage>
        <taxon>Eukaryota</taxon>
        <taxon>Metazoa</taxon>
        <taxon>Ecdysozoa</taxon>
        <taxon>Arthropoda</taxon>
        <taxon>Hexapoda</taxon>
        <taxon>Insecta</taxon>
        <taxon>Pterygota</taxon>
        <taxon>Neoptera</taxon>
        <taxon>Endopterygota</taxon>
        <taxon>Diptera</taxon>
        <taxon>Brachycera</taxon>
        <taxon>Muscomorpha</taxon>
        <taxon>Tephritoidea</taxon>
        <taxon>Tephritidae</taxon>
        <taxon>Bactrocera</taxon>
        <taxon>Bactrocera</taxon>
    </lineage>
</organism>
<gene>
    <name evidence="7" type="primary">ESM3</name>
</gene>
<dbReference type="RefSeq" id="XP_011199701.2">
    <property type="nucleotide sequence ID" value="XM_011201399.4"/>
</dbReference>
<comment type="subcellular location">
    <subcellularLocation>
        <location evidence="1">Nucleus</location>
    </subcellularLocation>
</comment>
<evidence type="ECO:0000256" key="5">
    <source>
        <dbReference type="SAM" id="MobiDB-lite"/>
    </source>
</evidence>
<keyword evidence="2" id="KW-0805">Transcription regulation</keyword>
<dbReference type="SMART" id="SM00353">
    <property type="entry name" value="HLH"/>
    <property type="match status" value="1"/>
</dbReference>
<dbReference type="InterPro" id="IPR036638">
    <property type="entry name" value="HLH_DNA-bd_sf"/>
</dbReference>
<keyword evidence="4" id="KW-0539">Nucleus</keyword>
<dbReference type="SUPFAM" id="SSF47459">
    <property type="entry name" value="HLH, helix-loop-helix DNA-binding domain"/>
    <property type="match status" value="1"/>
</dbReference>
<dbReference type="Gene3D" id="4.10.280.10">
    <property type="entry name" value="Helix-loop-helix DNA-binding domain"/>
    <property type="match status" value="1"/>
</dbReference>
<evidence type="ECO:0000256" key="4">
    <source>
        <dbReference type="ARBA" id="ARBA00023242"/>
    </source>
</evidence>
<evidence type="ECO:0000256" key="2">
    <source>
        <dbReference type="ARBA" id="ARBA00023015"/>
    </source>
</evidence>
<dbReference type="Pfam" id="PF00010">
    <property type="entry name" value="HLH"/>
    <property type="match status" value="1"/>
</dbReference>
<dbReference type="PANTHER" id="PTHR10985">
    <property type="entry name" value="BASIC HELIX-LOOP-HELIX TRANSCRIPTION FACTOR, HES-RELATED"/>
    <property type="match status" value="1"/>
</dbReference>
<dbReference type="FunFam" id="4.10.280.10:FF:000072">
    <property type="entry name" value="enhancer of split mgamma protein-like"/>
    <property type="match status" value="1"/>
</dbReference>
<keyword evidence="3" id="KW-0804">Transcription</keyword>
<dbReference type="EMBL" id="GAKP01022764">
    <property type="protein sequence ID" value="JAC36188.1"/>
    <property type="molecule type" value="Transcribed_RNA"/>
</dbReference>
<dbReference type="InterPro" id="IPR011598">
    <property type="entry name" value="bHLH_dom"/>
</dbReference>
<dbReference type="GO" id="GO:0005634">
    <property type="term" value="C:nucleus"/>
    <property type="evidence" value="ECO:0007669"/>
    <property type="project" value="UniProtKB-SubCell"/>
</dbReference>
<dbReference type="SUPFAM" id="SSF158457">
    <property type="entry name" value="Orange domain-like"/>
    <property type="match status" value="1"/>
</dbReference>
<evidence type="ECO:0000256" key="3">
    <source>
        <dbReference type="ARBA" id="ARBA00023163"/>
    </source>
</evidence>
<dbReference type="GO" id="GO:0046983">
    <property type="term" value="F:protein dimerization activity"/>
    <property type="evidence" value="ECO:0007669"/>
    <property type="project" value="InterPro"/>
</dbReference>
<accession>A0A034V3U8</accession>
<feature type="compositionally biased region" description="Acidic residues" evidence="5">
    <location>
        <begin position="287"/>
        <end position="299"/>
    </location>
</feature>
<evidence type="ECO:0000313" key="7">
    <source>
        <dbReference type="EMBL" id="JAC36188.1"/>
    </source>
</evidence>
<feature type="region of interest" description="Disordered" evidence="5">
    <location>
        <begin position="282"/>
        <end position="305"/>
    </location>
</feature>
<feature type="domain" description="BHLH" evidence="6">
    <location>
        <begin position="32"/>
        <end position="89"/>
    </location>
</feature>
<dbReference type="OrthoDB" id="6085656at2759"/>
<dbReference type="CDD" id="cd19741">
    <property type="entry name" value="bHLH-O_ESMB_like"/>
    <property type="match status" value="1"/>
</dbReference>
<proteinExistence type="predicted"/>
<dbReference type="InterPro" id="IPR050370">
    <property type="entry name" value="HES_HEY"/>
</dbReference>
<protein>
    <submittedName>
        <fullName evidence="7">Enhancer of split m3 protein</fullName>
    </submittedName>
</protein>
<dbReference type="AlphaFoldDB" id="A0A034V3U8"/>
<evidence type="ECO:0000259" key="6">
    <source>
        <dbReference type="PROSITE" id="PS50888"/>
    </source>
</evidence>
<name>A0A034V3U8_BACDO</name>
<dbReference type="KEGG" id="bdr:105223638"/>
<evidence type="ECO:0000256" key="1">
    <source>
        <dbReference type="ARBA" id="ARBA00004123"/>
    </source>
</evidence>
<sequence>MSYHTKMAPNHHPHHFMLHGLPLEPVSRTYQYRKIMKPMLERKRRARINKCLDELKDLMTSTLQADGENLSKLEKADILELTVRHLHRLRETNGLFVRHSDTLNMEKFWAGFQHCAVEVSHFLQKYDQQNKHANGDLIKYIASYVPNMAAAVAAAAATANATTTPATTHMPQSVAGIPTAGCRMTNHLNEHYQKFGTTLRQHPAEAATALSKIAATTAAAPQPPLAATAAHNRHQQMQISASAVSNFERIWEAAARAAANGKQRMHPYTRRALHNHSNNVGGAAAMADDESDEGGDCGDADFPASDGLVWRPW</sequence>
<dbReference type="GeneID" id="105223638"/>
<reference evidence="7" key="1">
    <citation type="journal article" date="2014" name="BMC Genomics">
        <title>Characterizing the developmental transcriptome of the oriental fruit fly, Bactrocera dorsalis (Diptera: Tephritidae) through comparative genomic analysis with Drosophila melanogaster utilizing modENCODE datasets.</title>
        <authorList>
            <person name="Geib S.M."/>
            <person name="Calla B."/>
            <person name="Hall B."/>
            <person name="Hou S."/>
            <person name="Manoukis N.C."/>
        </authorList>
    </citation>
    <scope>NUCLEOTIDE SEQUENCE</scope>
    <source>
        <strain evidence="7">Punador</strain>
    </source>
</reference>